<keyword evidence="5" id="KW-1185">Reference proteome</keyword>
<reference evidence="2 5" key="1">
    <citation type="journal article" date="2011" name="Nature">
        <title>The Medicago genome provides insight into the evolution of rhizobial symbioses.</title>
        <authorList>
            <person name="Young N.D."/>
            <person name="Debelle F."/>
            <person name="Oldroyd G.E."/>
            <person name="Geurts R."/>
            <person name="Cannon S.B."/>
            <person name="Udvardi M.K."/>
            <person name="Benedito V.A."/>
            <person name="Mayer K.F."/>
            <person name="Gouzy J."/>
            <person name="Schoof H."/>
            <person name="Van de Peer Y."/>
            <person name="Proost S."/>
            <person name="Cook D.R."/>
            <person name="Meyers B.C."/>
            <person name="Spannagl M."/>
            <person name="Cheung F."/>
            <person name="De Mita S."/>
            <person name="Krishnakumar V."/>
            <person name="Gundlach H."/>
            <person name="Zhou S."/>
            <person name="Mudge J."/>
            <person name="Bharti A.K."/>
            <person name="Murray J.D."/>
            <person name="Naoumkina M.A."/>
            <person name="Rosen B."/>
            <person name="Silverstein K.A."/>
            <person name="Tang H."/>
            <person name="Rombauts S."/>
            <person name="Zhao P.X."/>
            <person name="Zhou P."/>
            <person name="Barbe V."/>
            <person name="Bardou P."/>
            <person name="Bechner M."/>
            <person name="Bellec A."/>
            <person name="Berger A."/>
            <person name="Berges H."/>
            <person name="Bidwell S."/>
            <person name="Bisseling T."/>
            <person name="Choisne N."/>
            <person name="Couloux A."/>
            <person name="Denny R."/>
            <person name="Deshpande S."/>
            <person name="Dai X."/>
            <person name="Doyle J.J."/>
            <person name="Dudez A.M."/>
            <person name="Farmer A.D."/>
            <person name="Fouteau S."/>
            <person name="Franken C."/>
            <person name="Gibelin C."/>
            <person name="Gish J."/>
            <person name="Goldstein S."/>
            <person name="Gonzalez A.J."/>
            <person name="Green P.J."/>
            <person name="Hallab A."/>
            <person name="Hartog M."/>
            <person name="Hua A."/>
            <person name="Humphray S.J."/>
            <person name="Jeong D.H."/>
            <person name="Jing Y."/>
            <person name="Jocker A."/>
            <person name="Kenton S.M."/>
            <person name="Kim D.J."/>
            <person name="Klee K."/>
            <person name="Lai H."/>
            <person name="Lang C."/>
            <person name="Lin S."/>
            <person name="Macmil S.L."/>
            <person name="Magdelenat G."/>
            <person name="Matthews L."/>
            <person name="McCorrison J."/>
            <person name="Monaghan E.L."/>
            <person name="Mun J.H."/>
            <person name="Najar F.Z."/>
            <person name="Nicholson C."/>
            <person name="Noirot C."/>
            <person name="O'Bleness M."/>
            <person name="Paule C.R."/>
            <person name="Poulain J."/>
            <person name="Prion F."/>
            <person name="Qin B."/>
            <person name="Qu C."/>
            <person name="Retzel E.F."/>
            <person name="Riddle C."/>
            <person name="Sallet E."/>
            <person name="Samain S."/>
            <person name="Samson N."/>
            <person name="Sanders I."/>
            <person name="Saurat O."/>
            <person name="Scarpelli C."/>
            <person name="Schiex T."/>
            <person name="Segurens B."/>
            <person name="Severin A.J."/>
            <person name="Sherrier D.J."/>
            <person name="Shi R."/>
            <person name="Sims S."/>
            <person name="Singer S.R."/>
            <person name="Sinharoy S."/>
            <person name="Sterck L."/>
            <person name="Viollet A."/>
            <person name="Wang B.B."/>
            <person name="Wang K."/>
            <person name="Wang M."/>
            <person name="Wang X."/>
            <person name="Warfsmann J."/>
            <person name="Weissenbach J."/>
            <person name="White D.D."/>
            <person name="White J.D."/>
            <person name="Wiley G.B."/>
            <person name="Wincker P."/>
            <person name="Xing Y."/>
            <person name="Yang L."/>
            <person name="Yao Z."/>
            <person name="Ying F."/>
            <person name="Zhai J."/>
            <person name="Zhou L."/>
            <person name="Zuber A."/>
            <person name="Denarie J."/>
            <person name="Dixon R.A."/>
            <person name="May G.D."/>
            <person name="Schwartz D.C."/>
            <person name="Rogers J."/>
            <person name="Quetier F."/>
            <person name="Town C.D."/>
            <person name="Roe B.A."/>
        </authorList>
    </citation>
    <scope>NUCLEOTIDE SEQUENCE [LARGE SCALE GENOMIC DNA]</scope>
    <source>
        <strain evidence="2">A17</strain>
        <strain evidence="4 5">cv. Jemalong A17</strain>
    </source>
</reference>
<dbReference type="OrthoDB" id="47210at2759"/>
<dbReference type="Proteomes" id="UP000002051">
    <property type="component" value="Chromosome 3"/>
</dbReference>
<dbReference type="KEGG" id="mtr:11439461"/>
<sequence length="324" mass="36460">MVLVVAKPNLISCNFPSLKTKKSIQPHITVVASGCCCRLSSFKPLVAMKTPFVAATTSFRRKSSSSSIVICNDSNKQNSSVEEKEEVKRDWTTSILLFLLWAALIYYVSFLSPNQTPSRDMYFLKKLLNLKGDDGFRMNEVLVSEWYIMGFWPLVYSMLLLPTGRSSKSSVPVWPFLSASFFGGIYALLPYFVLWKPPPPPVEEAELKTWPLNFLESKITAMILLASGIGIIIYAGLAGEDVWKEFFQYCRESKFIHITSIDFTLLSTLAPFWVYNDMTARKWFDKGSWLLPVSLIPLLGPALYILLRPSLSTSAVAQSPAESE</sequence>
<keyword evidence="1" id="KW-1133">Transmembrane helix</keyword>
<dbReference type="Gramene" id="rna17495">
    <property type="protein sequence ID" value="RHN69067.1"/>
    <property type="gene ID" value="gene17495"/>
</dbReference>
<evidence type="ECO:0000256" key="1">
    <source>
        <dbReference type="SAM" id="Phobius"/>
    </source>
</evidence>
<keyword evidence="1" id="KW-0472">Membrane</keyword>
<evidence type="ECO:0000313" key="2">
    <source>
        <dbReference type="EMBL" id="AES71778.1"/>
    </source>
</evidence>
<dbReference type="HOGENOM" id="CLU_065697_0_0_1"/>
<feature type="transmembrane region" description="Helical" evidence="1">
    <location>
        <begin position="255"/>
        <end position="275"/>
    </location>
</feature>
<feature type="transmembrane region" description="Helical" evidence="1">
    <location>
        <begin position="173"/>
        <end position="193"/>
    </location>
</feature>
<feature type="transmembrane region" description="Helical" evidence="1">
    <location>
        <begin position="94"/>
        <end position="112"/>
    </location>
</feature>
<feature type="transmembrane region" description="Helical" evidence="1">
    <location>
        <begin position="219"/>
        <end position="243"/>
    </location>
</feature>
<dbReference type="AlphaFoldDB" id="G7J8U7"/>
<dbReference type="PaxDb" id="3880-AES71778"/>
<dbReference type="EMBL" id="PSQE01000003">
    <property type="protein sequence ID" value="RHN69067.1"/>
    <property type="molecule type" value="Genomic_DNA"/>
</dbReference>
<dbReference type="EMBL" id="CM001219">
    <property type="protein sequence ID" value="AES71778.1"/>
    <property type="molecule type" value="Genomic_DNA"/>
</dbReference>
<dbReference type="eggNOG" id="ENOG502QWFT">
    <property type="taxonomic scope" value="Eukaryota"/>
</dbReference>
<dbReference type="OMA" id="FNLMGIW"/>
<feature type="transmembrane region" description="Helical" evidence="1">
    <location>
        <begin position="141"/>
        <end position="161"/>
    </location>
</feature>
<organism evidence="2 5">
    <name type="scientific">Medicago truncatula</name>
    <name type="common">Barrel medic</name>
    <name type="synonym">Medicago tribuloides</name>
    <dbReference type="NCBI Taxonomy" id="3880"/>
    <lineage>
        <taxon>Eukaryota</taxon>
        <taxon>Viridiplantae</taxon>
        <taxon>Streptophyta</taxon>
        <taxon>Embryophyta</taxon>
        <taxon>Tracheophyta</taxon>
        <taxon>Spermatophyta</taxon>
        <taxon>Magnoliopsida</taxon>
        <taxon>eudicotyledons</taxon>
        <taxon>Gunneridae</taxon>
        <taxon>Pentapetalae</taxon>
        <taxon>rosids</taxon>
        <taxon>fabids</taxon>
        <taxon>Fabales</taxon>
        <taxon>Fabaceae</taxon>
        <taxon>Papilionoideae</taxon>
        <taxon>50 kb inversion clade</taxon>
        <taxon>NPAAA clade</taxon>
        <taxon>Hologalegina</taxon>
        <taxon>IRL clade</taxon>
        <taxon>Trifolieae</taxon>
        <taxon>Medicago</taxon>
    </lineage>
</organism>
<dbReference type="Proteomes" id="UP000265566">
    <property type="component" value="Chromosome 3"/>
</dbReference>
<feature type="transmembrane region" description="Helical" evidence="1">
    <location>
        <begin position="287"/>
        <end position="307"/>
    </location>
</feature>
<evidence type="ECO:0000313" key="5">
    <source>
        <dbReference type="Proteomes" id="UP000002051"/>
    </source>
</evidence>
<keyword evidence="1 2" id="KW-0812">Transmembrane</keyword>
<evidence type="ECO:0000313" key="3">
    <source>
        <dbReference type="EMBL" id="RHN69067.1"/>
    </source>
</evidence>
<reference evidence="2 5" key="2">
    <citation type="journal article" date="2014" name="BMC Genomics">
        <title>An improved genome release (version Mt4.0) for the model legume Medicago truncatula.</title>
        <authorList>
            <person name="Tang H."/>
            <person name="Krishnakumar V."/>
            <person name="Bidwell S."/>
            <person name="Rosen B."/>
            <person name="Chan A."/>
            <person name="Zhou S."/>
            <person name="Gentzbittel L."/>
            <person name="Childs K.L."/>
            <person name="Yandell M."/>
            <person name="Gundlach H."/>
            <person name="Mayer K.F."/>
            <person name="Schwartz D.C."/>
            <person name="Town C.D."/>
        </authorList>
    </citation>
    <scope>GENOME REANNOTATION</scope>
    <source>
        <strain evidence="4 5">cv. Jemalong A17</strain>
    </source>
</reference>
<accession>G7J8U7</accession>
<dbReference type="PROSITE" id="PS51257">
    <property type="entry name" value="PROKAR_LIPOPROTEIN"/>
    <property type="match status" value="1"/>
</dbReference>
<evidence type="ECO:0000313" key="4">
    <source>
        <dbReference type="EnsemblPlants" id="AES71778"/>
    </source>
</evidence>
<name>G7J8U7_MEDTR</name>
<dbReference type="STRING" id="3880.G7J8U7"/>
<dbReference type="PANTHER" id="PTHR36009">
    <property type="match status" value="1"/>
</dbReference>
<reference evidence="4" key="3">
    <citation type="submission" date="2015-04" db="UniProtKB">
        <authorList>
            <consortium name="EnsemblPlants"/>
        </authorList>
    </citation>
    <scope>IDENTIFICATION</scope>
    <source>
        <strain evidence="4">cv. Jemalong A17</strain>
    </source>
</reference>
<dbReference type="PANTHER" id="PTHR36009:SF3">
    <property type="entry name" value="TRANSMEMBRANE PROTEIN"/>
    <property type="match status" value="1"/>
</dbReference>
<protein>
    <submittedName>
        <fullName evidence="3">Putative cardiolipin synthase</fullName>
    </submittedName>
    <submittedName>
        <fullName evidence="2">Transmembrane protein, putative</fullName>
    </submittedName>
</protein>
<dbReference type="EnsemblPlants" id="AES71778">
    <property type="protein sequence ID" value="AES71778"/>
    <property type="gene ID" value="MTR_3g082680"/>
</dbReference>
<proteinExistence type="predicted"/>
<gene>
    <name evidence="4" type="primary">11439461</name>
    <name evidence="2" type="ordered locus">MTR_3g082680</name>
    <name evidence="3" type="ORF">MtrunA17_Chr3g0120741</name>
</gene>
<reference evidence="3" key="4">
    <citation type="journal article" date="2018" name="Nat. Plants">
        <title>Whole-genome landscape of Medicago truncatula symbiotic genes.</title>
        <authorList>
            <person name="Pecrix Y."/>
            <person name="Gamas P."/>
            <person name="Carrere S."/>
        </authorList>
    </citation>
    <scope>NUCLEOTIDE SEQUENCE</scope>
    <source>
        <tissue evidence="3">Leaves</tissue>
    </source>
</reference>